<comment type="caution">
    <text evidence="2">The sequence shown here is derived from an EMBL/GenBank/DDBJ whole genome shotgun (WGS) entry which is preliminary data.</text>
</comment>
<sequence>MQRKSDSSSPTTLPTSTPTTTRILPLPVASETLSASTTTSILCPESNLTLYTSPTRPSKPFLLLCGRDYHSAQGAIDLRSIETGSMSECITRCAETEGCVGAGWGEHGGVLTCWLKAVLGGWHVSSEWCVAVLDEDVAGLKR</sequence>
<evidence type="ECO:0008006" key="4">
    <source>
        <dbReference type="Google" id="ProtNLM"/>
    </source>
</evidence>
<evidence type="ECO:0000313" key="3">
    <source>
        <dbReference type="Proteomes" id="UP001174936"/>
    </source>
</evidence>
<accession>A0AA39Y5Y0</accession>
<evidence type="ECO:0000313" key="2">
    <source>
        <dbReference type="EMBL" id="KAK0646648.1"/>
    </source>
</evidence>
<organism evidence="2 3">
    <name type="scientific">Cercophora newfieldiana</name>
    <dbReference type="NCBI Taxonomy" id="92897"/>
    <lineage>
        <taxon>Eukaryota</taxon>
        <taxon>Fungi</taxon>
        <taxon>Dikarya</taxon>
        <taxon>Ascomycota</taxon>
        <taxon>Pezizomycotina</taxon>
        <taxon>Sordariomycetes</taxon>
        <taxon>Sordariomycetidae</taxon>
        <taxon>Sordariales</taxon>
        <taxon>Lasiosphaeriaceae</taxon>
        <taxon>Cercophora</taxon>
    </lineage>
</organism>
<name>A0AA39Y5Y0_9PEZI</name>
<proteinExistence type="predicted"/>
<dbReference type="EMBL" id="JAULSV010000004">
    <property type="protein sequence ID" value="KAK0646648.1"/>
    <property type="molecule type" value="Genomic_DNA"/>
</dbReference>
<feature type="compositionally biased region" description="Low complexity" evidence="1">
    <location>
        <begin position="7"/>
        <end position="23"/>
    </location>
</feature>
<keyword evidence="3" id="KW-1185">Reference proteome</keyword>
<gene>
    <name evidence="2" type="ORF">B0T16DRAFT_413946</name>
</gene>
<feature type="region of interest" description="Disordered" evidence="1">
    <location>
        <begin position="1"/>
        <end position="23"/>
    </location>
</feature>
<evidence type="ECO:0000256" key="1">
    <source>
        <dbReference type="SAM" id="MobiDB-lite"/>
    </source>
</evidence>
<dbReference type="AlphaFoldDB" id="A0AA39Y5Y0"/>
<dbReference type="Proteomes" id="UP001174936">
    <property type="component" value="Unassembled WGS sequence"/>
</dbReference>
<protein>
    <recommendedName>
        <fullName evidence="4">Apple domain-containing protein</fullName>
    </recommendedName>
</protein>
<reference evidence="2" key="1">
    <citation type="submission" date="2023-06" db="EMBL/GenBank/DDBJ databases">
        <title>Genome-scale phylogeny and comparative genomics of the fungal order Sordariales.</title>
        <authorList>
            <consortium name="Lawrence Berkeley National Laboratory"/>
            <person name="Hensen N."/>
            <person name="Bonometti L."/>
            <person name="Westerberg I."/>
            <person name="Brannstrom I.O."/>
            <person name="Guillou S."/>
            <person name="Cros-Aarteil S."/>
            <person name="Calhoun S."/>
            <person name="Haridas S."/>
            <person name="Kuo A."/>
            <person name="Mondo S."/>
            <person name="Pangilinan J."/>
            <person name="Riley R."/>
            <person name="Labutti K."/>
            <person name="Andreopoulos B."/>
            <person name="Lipzen A."/>
            <person name="Chen C."/>
            <person name="Yanf M."/>
            <person name="Daum C."/>
            <person name="Ng V."/>
            <person name="Clum A."/>
            <person name="Steindorff A."/>
            <person name="Ohm R."/>
            <person name="Martin F."/>
            <person name="Silar P."/>
            <person name="Natvig D."/>
            <person name="Lalanne C."/>
            <person name="Gautier V."/>
            <person name="Ament-Velasquez S.L."/>
            <person name="Kruys A."/>
            <person name="Hutchinson M.I."/>
            <person name="Powell A.J."/>
            <person name="Barry K."/>
            <person name="Miller A.N."/>
            <person name="Grigoriev I.V."/>
            <person name="Debuchy R."/>
            <person name="Gladieux P."/>
            <person name="Thoren M.H."/>
            <person name="Johannesson H."/>
        </authorList>
    </citation>
    <scope>NUCLEOTIDE SEQUENCE</scope>
    <source>
        <strain evidence="2">SMH2532-1</strain>
    </source>
</reference>